<evidence type="ECO:0000313" key="4">
    <source>
        <dbReference type="Proteomes" id="UP000316343"/>
    </source>
</evidence>
<dbReference type="OrthoDB" id="7391081at2"/>
<dbReference type="SUPFAM" id="SSF141371">
    <property type="entry name" value="PilZ domain-like"/>
    <property type="match status" value="1"/>
</dbReference>
<dbReference type="Proteomes" id="UP000316343">
    <property type="component" value="Unassembled WGS sequence"/>
</dbReference>
<protein>
    <submittedName>
        <fullName evidence="3">PilZ domain-containing protein</fullName>
    </submittedName>
</protein>
<keyword evidence="4" id="KW-1185">Reference proteome</keyword>
<comment type="caution">
    <text evidence="3">The sequence shown here is derived from an EMBL/GenBank/DDBJ whole genome shotgun (WGS) entry which is preliminary data.</text>
</comment>
<dbReference type="EMBL" id="VHJK01000001">
    <property type="protein sequence ID" value="TRD11526.1"/>
    <property type="molecule type" value="Genomic_DNA"/>
</dbReference>
<reference evidence="3 4" key="1">
    <citation type="submission" date="2019-06" db="EMBL/GenBank/DDBJ databases">
        <title>Erythrobacter insulae sp. nov., isolated from a tidal flat.</title>
        <authorList>
            <person name="Yoon J.-H."/>
        </authorList>
    </citation>
    <scope>NUCLEOTIDE SEQUENCE [LARGE SCALE GENOMIC DNA]</scope>
    <source>
        <strain evidence="3 4">JBTF-M21</strain>
    </source>
</reference>
<dbReference type="InterPro" id="IPR009875">
    <property type="entry name" value="PilZ_domain"/>
</dbReference>
<dbReference type="AlphaFoldDB" id="A0A547PBM1"/>
<proteinExistence type="predicted"/>
<name>A0A547PBM1_9SPHN</name>
<feature type="region of interest" description="Disordered" evidence="1">
    <location>
        <begin position="91"/>
        <end position="125"/>
    </location>
</feature>
<feature type="domain" description="PilZ" evidence="2">
    <location>
        <begin position="17"/>
        <end position="87"/>
    </location>
</feature>
<accession>A0A547PBM1</accession>
<feature type="compositionally biased region" description="Low complexity" evidence="1">
    <location>
        <begin position="95"/>
        <end position="105"/>
    </location>
</feature>
<dbReference type="GO" id="GO:0035438">
    <property type="term" value="F:cyclic-di-GMP binding"/>
    <property type="evidence" value="ECO:0007669"/>
    <property type="project" value="InterPro"/>
</dbReference>
<dbReference type="Pfam" id="PF07238">
    <property type="entry name" value="PilZ"/>
    <property type="match status" value="1"/>
</dbReference>
<dbReference type="RefSeq" id="WP_142787791.1">
    <property type="nucleotide sequence ID" value="NZ_VHJK01000001.1"/>
</dbReference>
<evidence type="ECO:0000256" key="1">
    <source>
        <dbReference type="SAM" id="MobiDB-lite"/>
    </source>
</evidence>
<evidence type="ECO:0000259" key="2">
    <source>
        <dbReference type="Pfam" id="PF07238"/>
    </source>
</evidence>
<sequence>MSGVETRTVSRDSLFLLAGIRVEQDDEVHKVRVRNLSDGGMMGEGTIRVQRGNRLEIELRNVGKIEGSVAWVQDNRFGIAFDEEIRSNLARKPASEGAASEAPASQTSWAHRAPSAPKPETLRKI</sequence>
<organism evidence="3 4">
    <name type="scientific">Erythrobacter insulae</name>
    <dbReference type="NCBI Taxonomy" id="2584124"/>
    <lineage>
        <taxon>Bacteria</taxon>
        <taxon>Pseudomonadati</taxon>
        <taxon>Pseudomonadota</taxon>
        <taxon>Alphaproteobacteria</taxon>
        <taxon>Sphingomonadales</taxon>
        <taxon>Erythrobacteraceae</taxon>
        <taxon>Erythrobacter/Porphyrobacter group</taxon>
        <taxon>Erythrobacter</taxon>
    </lineage>
</organism>
<gene>
    <name evidence="3" type="ORF">FGU71_06410</name>
</gene>
<evidence type="ECO:0000313" key="3">
    <source>
        <dbReference type="EMBL" id="TRD11526.1"/>
    </source>
</evidence>